<dbReference type="EMBL" id="CP046621">
    <property type="protein sequence ID" value="QGW79890.1"/>
    <property type="molecule type" value="Genomic_DNA"/>
</dbReference>
<organism evidence="1 2">
    <name type="scientific">Pseudomonas alkylphenolica</name>
    <dbReference type="NCBI Taxonomy" id="237609"/>
    <lineage>
        <taxon>Bacteria</taxon>
        <taxon>Pseudomonadati</taxon>
        <taxon>Pseudomonadota</taxon>
        <taxon>Gammaproteobacteria</taxon>
        <taxon>Pseudomonadales</taxon>
        <taxon>Pseudomonadaceae</taxon>
        <taxon>Pseudomonas</taxon>
    </lineage>
</organism>
<evidence type="ECO:0000313" key="2">
    <source>
        <dbReference type="Proteomes" id="UP000426235"/>
    </source>
</evidence>
<keyword evidence="2" id="KW-1185">Reference proteome</keyword>
<accession>A0A6I6GZ80</accession>
<name>A0A6I6GZ80_9PSED</name>
<dbReference type="Proteomes" id="UP000426235">
    <property type="component" value="Chromosome"/>
</dbReference>
<proteinExistence type="predicted"/>
<reference evidence="1" key="1">
    <citation type="submission" date="2019-12" db="EMBL/GenBank/DDBJ databases">
        <title>Hybrid Genome Assemblies of two High G+C Isolates from Undergraduate Microbiology Courses.</title>
        <authorList>
            <person name="Ne Ville C.J."/>
            <person name="Enright D."/>
            <person name="Hernandez I."/>
            <person name="Dodsworth J."/>
            <person name="Orwin P.M."/>
        </authorList>
    </citation>
    <scope>NUCLEOTIDE SEQUENCE [LARGE SCALE GENOMIC DNA]</scope>
    <source>
        <strain evidence="1">Neo</strain>
    </source>
</reference>
<dbReference type="RefSeq" id="WP_157194657.1">
    <property type="nucleotide sequence ID" value="NZ_CP046621.1"/>
</dbReference>
<protein>
    <submittedName>
        <fullName evidence="1">Uncharacterized protein</fullName>
    </submittedName>
</protein>
<dbReference type="AlphaFoldDB" id="A0A6I6GZ80"/>
<evidence type="ECO:0000313" key="1">
    <source>
        <dbReference type="EMBL" id="QGW79890.1"/>
    </source>
</evidence>
<sequence>MNYFAVHKQSNVILRVIHSAVTPNNTADLEFYPAAKGRVSQYQARLKNDAPIGIYSILPQPVIPDVLPLTPELEQELREYVSKHHRQETVEWMAYKWRVSEQTVSDILVDMDNDE</sequence>
<gene>
    <name evidence="1" type="ORF">GPJ81_25320</name>
</gene>